<dbReference type="PROSITE" id="PS50262">
    <property type="entry name" value="G_PROTEIN_RECEP_F1_2"/>
    <property type="match status" value="1"/>
</dbReference>
<keyword evidence="3 5" id="KW-1133">Transmembrane helix</keyword>
<dbReference type="EMBL" id="AMQN01013085">
    <property type="status" value="NOT_ANNOTATED_CDS"/>
    <property type="molecule type" value="Genomic_DNA"/>
</dbReference>
<keyword evidence="2 5" id="KW-0812">Transmembrane</keyword>
<dbReference type="PANTHER" id="PTHR46641">
    <property type="entry name" value="FMRFAMIDE RECEPTOR-RELATED"/>
    <property type="match status" value="1"/>
</dbReference>
<evidence type="ECO:0000313" key="9">
    <source>
        <dbReference type="EnsemblMetazoa" id="CapteP216885"/>
    </source>
</evidence>
<evidence type="ECO:0000256" key="5">
    <source>
        <dbReference type="SAM" id="Phobius"/>
    </source>
</evidence>
<dbReference type="STRING" id="283909.R7TMZ8"/>
<dbReference type="Gene3D" id="1.20.1070.10">
    <property type="entry name" value="Rhodopsin 7-helix transmembrane proteins"/>
    <property type="match status" value="1"/>
</dbReference>
<feature type="chain" id="PRO_5008787176" description="G-protein coupled receptors family 1 profile domain-containing protein" evidence="6">
    <location>
        <begin position="22"/>
        <end position="436"/>
    </location>
</feature>
<evidence type="ECO:0000256" key="4">
    <source>
        <dbReference type="ARBA" id="ARBA00023136"/>
    </source>
</evidence>
<accession>R7TMZ8</accession>
<feature type="transmembrane region" description="Helical" evidence="5">
    <location>
        <begin position="138"/>
        <end position="157"/>
    </location>
</feature>
<feature type="transmembrane region" description="Helical" evidence="5">
    <location>
        <begin position="221"/>
        <end position="241"/>
    </location>
</feature>
<evidence type="ECO:0000256" key="3">
    <source>
        <dbReference type="ARBA" id="ARBA00022989"/>
    </source>
</evidence>
<name>R7TMZ8_CAPTE</name>
<evidence type="ECO:0000313" key="8">
    <source>
        <dbReference type="EMBL" id="ELT92926.1"/>
    </source>
</evidence>
<sequence>MAFSASRLCVLFVVLLRSTSGQEQLATEVWEDETAGNDIMPTPAPKPAKTPTTPGLIWIPGLPFSIPAGGRTPPPGFLFNLSKRGNFTFPKKQAESALSKAAFQLEKYFNLIVLPLSIVLNVMSLMVYLQPHRRKQSVSVVMSALAVADIFALYLNWSKMFTLWLDFNLQTYSAFFCRSVTFVSYVARSLSSWYILIFTGERLISVKFPLKKVTMVTMSRVRLVLVVTTVLVTISQCYFVMFMERRSTPHMAACGVASKYTALNEKIKFVMREIFGFLLPSFLTGVCNFFIVRLLRVASKKQIGMTGGSSSERKKEADNTSLTIMLVVVSTFSIIVYTPRSISQIIFDGKDKKTILDGAVDRILECMGILNHSCNFLFYCLGGKTFREDFMRMITCQKYKPARSNTITKSQVRSVAERVSANNGSTKKSENGLNAI</sequence>
<dbReference type="PANTHER" id="PTHR46641:SF25">
    <property type="entry name" value="CNMAMIDE RECEPTOR-RELATED"/>
    <property type="match status" value="1"/>
</dbReference>
<gene>
    <name evidence="8" type="ORF">CAPTEDRAFT_216885</name>
</gene>
<evidence type="ECO:0000256" key="2">
    <source>
        <dbReference type="ARBA" id="ARBA00022692"/>
    </source>
</evidence>
<reference evidence="8 10" key="2">
    <citation type="journal article" date="2013" name="Nature">
        <title>Insights into bilaterian evolution from three spiralian genomes.</title>
        <authorList>
            <person name="Simakov O."/>
            <person name="Marletaz F."/>
            <person name="Cho S.J."/>
            <person name="Edsinger-Gonzales E."/>
            <person name="Havlak P."/>
            <person name="Hellsten U."/>
            <person name="Kuo D.H."/>
            <person name="Larsson T."/>
            <person name="Lv J."/>
            <person name="Arendt D."/>
            <person name="Savage R."/>
            <person name="Osoegawa K."/>
            <person name="de Jong P."/>
            <person name="Grimwood J."/>
            <person name="Chapman J.A."/>
            <person name="Shapiro H."/>
            <person name="Aerts A."/>
            <person name="Otillar R.P."/>
            <person name="Terry A.Y."/>
            <person name="Boore J.L."/>
            <person name="Grigoriev I.V."/>
            <person name="Lindberg D.R."/>
            <person name="Seaver E.C."/>
            <person name="Weisblat D.A."/>
            <person name="Putnam N.H."/>
            <person name="Rokhsar D.S."/>
        </authorList>
    </citation>
    <scope>NUCLEOTIDE SEQUENCE</scope>
    <source>
        <strain evidence="8 10">I ESC-2004</strain>
    </source>
</reference>
<dbReference type="GO" id="GO:0004930">
    <property type="term" value="F:G protein-coupled receptor activity"/>
    <property type="evidence" value="ECO:0007669"/>
    <property type="project" value="InterPro"/>
</dbReference>
<dbReference type="CDD" id="cd14978">
    <property type="entry name" value="7tmA_FMRFamide_R-like"/>
    <property type="match status" value="1"/>
</dbReference>
<dbReference type="InterPro" id="IPR000276">
    <property type="entry name" value="GPCR_Rhodpsn"/>
</dbReference>
<dbReference type="InterPro" id="IPR052954">
    <property type="entry name" value="GPCR-Ligand_Int"/>
</dbReference>
<keyword evidence="10" id="KW-1185">Reference proteome</keyword>
<evidence type="ECO:0000259" key="7">
    <source>
        <dbReference type="PROSITE" id="PS50262"/>
    </source>
</evidence>
<dbReference type="EMBL" id="KB309945">
    <property type="protein sequence ID" value="ELT92926.1"/>
    <property type="molecule type" value="Genomic_DNA"/>
</dbReference>
<feature type="signal peptide" evidence="6">
    <location>
        <begin position="1"/>
        <end position="21"/>
    </location>
</feature>
<dbReference type="EnsemblMetazoa" id="CapteT216885">
    <property type="protein sequence ID" value="CapteP216885"/>
    <property type="gene ID" value="CapteG216885"/>
</dbReference>
<dbReference type="Proteomes" id="UP000014760">
    <property type="component" value="Unassembled WGS sequence"/>
</dbReference>
<dbReference type="InterPro" id="IPR017452">
    <property type="entry name" value="GPCR_Rhodpsn_7TM"/>
</dbReference>
<dbReference type="GO" id="GO:0016020">
    <property type="term" value="C:membrane"/>
    <property type="evidence" value="ECO:0007669"/>
    <property type="project" value="UniProtKB-SubCell"/>
</dbReference>
<dbReference type="SUPFAM" id="SSF81321">
    <property type="entry name" value="Family A G protein-coupled receptor-like"/>
    <property type="match status" value="1"/>
</dbReference>
<reference evidence="10" key="1">
    <citation type="submission" date="2012-12" db="EMBL/GenBank/DDBJ databases">
        <authorList>
            <person name="Hellsten U."/>
            <person name="Grimwood J."/>
            <person name="Chapman J.A."/>
            <person name="Shapiro H."/>
            <person name="Aerts A."/>
            <person name="Otillar R.P."/>
            <person name="Terry A.Y."/>
            <person name="Boore J.L."/>
            <person name="Simakov O."/>
            <person name="Marletaz F."/>
            <person name="Cho S.-J."/>
            <person name="Edsinger-Gonzales E."/>
            <person name="Havlak P."/>
            <person name="Kuo D.-H."/>
            <person name="Larsson T."/>
            <person name="Lv J."/>
            <person name="Arendt D."/>
            <person name="Savage R."/>
            <person name="Osoegawa K."/>
            <person name="de Jong P."/>
            <person name="Lindberg D.R."/>
            <person name="Seaver E.C."/>
            <person name="Weisblat D.A."/>
            <person name="Putnam N.H."/>
            <person name="Grigoriev I.V."/>
            <person name="Rokhsar D.S."/>
        </authorList>
    </citation>
    <scope>NUCLEOTIDE SEQUENCE</scope>
    <source>
        <strain evidence="10">I ESC-2004</strain>
    </source>
</reference>
<feature type="transmembrane region" description="Helical" evidence="5">
    <location>
        <begin position="274"/>
        <end position="296"/>
    </location>
</feature>
<keyword evidence="6" id="KW-0732">Signal</keyword>
<protein>
    <recommendedName>
        <fullName evidence="7">G-protein coupled receptors family 1 profile domain-containing protein</fullName>
    </recommendedName>
</protein>
<comment type="subcellular location">
    <subcellularLocation>
        <location evidence="1">Membrane</location>
    </subcellularLocation>
</comment>
<keyword evidence="4 5" id="KW-0472">Membrane</keyword>
<feature type="transmembrane region" description="Helical" evidence="5">
    <location>
        <begin position="317"/>
        <end position="337"/>
    </location>
</feature>
<dbReference type="Pfam" id="PF00001">
    <property type="entry name" value="7tm_1"/>
    <property type="match status" value="1"/>
</dbReference>
<reference evidence="9" key="3">
    <citation type="submission" date="2015-06" db="UniProtKB">
        <authorList>
            <consortium name="EnsemblMetazoa"/>
        </authorList>
    </citation>
    <scope>IDENTIFICATION</scope>
</reference>
<evidence type="ECO:0000313" key="10">
    <source>
        <dbReference type="Proteomes" id="UP000014760"/>
    </source>
</evidence>
<dbReference type="AlphaFoldDB" id="R7TMZ8"/>
<organism evidence="8">
    <name type="scientific">Capitella teleta</name>
    <name type="common">Polychaete worm</name>
    <dbReference type="NCBI Taxonomy" id="283909"/>
    <lineage>
        <taxon>Eukaryota</taxon>
        <taxon>Metazoa</taxon>
        <taxon>Spiralia</taxon>
        <taxon>Lophotrochozoa</taxon>
        <taxon>Annelida</taxon>
        <taxon>Polychaeta</taxon>
        <taxon>Sedentaria</taxon>
        <taxon>Scolecida</taxon>
        <taxon>Capitellidae</taxon>
        <taxon>Capitella</taxon>
    </lineage>
</organism>
<feature type="domain" description="G-protein coupled receptors family 1 profile" evidence="7">
    <location>
        <begin position="120"/>
        <end position="379"/>
    </location>
</feature>
<dbReference type="HOGENOM" id="CLU_628896_0_0_1"/>
<evidence type="ECO:0000256" key="6">
    <source>
        <dbReference type="SAM" id="SignalP"/>
    </source>
</evidence>
<proteinExistence type="predicted"/>
<feature type="transmembrane region" description="Helical" evidence="5">
    <location>
        <begin position="108"/>
        <end position="129"/>
    </location>
</feature>
<evidence type="ECO:0000256" key="1">
    <source>
        <dbReference type="ARBA" id="ARBA00004370"/>
    </source>
</evidence>